<accession>A0AAN9KRA2</accession>
<organism evidence="1 2">
    <name type="scientific">Canavalia gladiata</name>
    <name type="common">Sword bean</name>
    <name type="synonym">Dolichos gladiatus</name>
    <dbReference type="NCBI Taxonomy" id="3824"/>
    <lineage>
        <taxon>Eukaryota</taxon>
        <taxon>Viridiplantae</taxon>
        <taxon>Streptophyta</taxon>
        <taxon>Embryophyta</taxon>
        <taxon>Tracheophyta</taxon>
        <taxon>Spermatophyta</taxon>
        <taxon>Magnoliopsida</taxon>
        <taxon>eudicotyledons</taxon>
        <taxon>Gunneridae</taxon>
        <taxon>Pentapetalae</taxon>
        <taxon>rosids</taxon>
        <taxon>fabids</taxon>
        <taxon>Fabales</taxon>
        <taxon>Fabaceae</taxon>
        <taxon>Papilionoideae</taxon>
        <taxon>50 kb inversion clade</taxon>
        <taxon>NPAAA clade</taxon>
        <taxon>indigoferoid/millettioid clade</taxon>
        <taxon>Phaseoleae</taxon>
        <taxon>Canavalia</taxon>
    </lineage>
</organism>
<dbReference type="AlphaFoldDB" id="A0AAN9KRA2"/>
<proteinExistence type="predicted"/>
<sequence>MLLCVRGTWSAVPGCISELGIIMALPVSSAILLLGSEQNSQGYLSKINRETCQASLVIIARAIRDKINGPRSAVQFSIVATGATYEGRSICILLRQTSGLEKTKILDRLLVGFTDCLSSEKKKP</sequence>
<evidence type="ECO:0000313" key="1">
    <source>
        <dbReference type="EMBL" id="KAK7322440.1"/>
    </source>
</evidence>
<keyword evidence="2" id="KW-1185">Reference proteome</keyword>
<gene>
    <name evidence="1" type="ORF">VNO77_25820</name>
</gene>
<dbReference type="Proteomes" id="UP001367508">
    <property type="component" value="Unassembled WGS sequence"/>
</dbReference>
<reference evidence="1 2" key="1">
    <citation type="submission" date="2024-01" db="EMBL/GenBank/DDBJ databases">
        <title>The genomes of 5 underutilized Papilionoideae crops provide insights into root nodulation and disease resistanc.</title>
        <authorList>
            <person name="Jiang F."/>
        </authorList>
    </citation>
    <scope>NUCLEOTIDE SEQUENCE [LARGE SCALE GENOMIC DNA]</scope>
    <source>
        <strain evidence="1">LVBAO_FW01</strain>
        <tissue evidence="1">Leaves</tissue>
    </source>
</reference>
<name>A0AAN9KRA2_CANGL</name>
<evidence type="ECO:0000313" key="2">
    <source>
        <dbReference type="Proteomes" id="UP001367508"/>
    </source>
</evidence>
<dbReference type="EMBL" id="JAYMYQ010000006">
    <property type="protein sequence ID" value="KAK7322440.1"/>
    <property type="molecule type" value="Genomic_DNA"/>
</dbReference>
<comment type="caution">
    <text evidence="1">The sequence shown here is derived from an EMBL/GenBank/DDBJ whole genome shotgun (WGS) entry which is preliminary data.</text>
</comment>
<protein>
    <submittedName>
        <fullName evidence="1">Uncharacterized protein</fullName>
    </submittedName>
</protein>